<evidence type="ECO:0000313" key="1">
    <source>
        <dbReference type="EMBL" id="BCR35208.1"/>
    </source>
</evidence>
<proteinExistence type="predicted"/>
<organism evidence="1 2">
    <name type="scientific">Mariniplasma anaerobium</name>
    <dbReference type="NCBI Taxonomy" id="2735436"/>
    <lineage>
        <taxon>Bacteria</taxon>
        <taxon>Bacillati</taxon>
        <taxon>Mycoplasmatota</taxon>
        <taxon>Mollicutes</taxon>
        <taxon>Acholeplasmatales</taxon>
        <taxon>Acholeplasmataceae</taxon>
        <taxon>Mariniplasma</taxon>
    </lineage>
</organism>
<keyword evidence="2" id="KW-1185">Reference proteome</keyword>
<dbReference type="EMBL" id="AP024412">
    <property type="protein sequence ID" value="BCR35208.1"/>
    <property type="molecule type" value="Genomic_DNA"/>
</dbReference>
<evidence type="ECO:0000313" key="2">
    <source>
        <dbReference type="Proteomes" id="UP000620133"/>
    </source>
</evidence>
<reference evidence="1" key="1">
    <citation type="submission" date="2021-01" db="EMBL/GenBank/DDBJ databases">
        <title>Draft genome sequence of Acholeplasmataceae bacterium strain Mahy22.</title>
        <authorList>
            <person name="Watanabe M."/>
            <person name="Kojima H."/>
            <person name="Fukui M."/>
        </authorList>
    </citation>
    <scope>NUCLEOTIDE SEQUENCE</scope>
    <source>
        <strain evidence="1">Mahy22</strain>
    </source>
</reference>
<accession>A0A7U9XWF4</accession>
<dbReference type="Proteomes" id="UP000620133">
    <property type="component" value="Chromosome"/>
</dbReference>
<dbReference type="RefSeq" id="WP_176239082.1">
    <property type="nucleotide sequence ID" value="NZ_AP024412.1"/>
</dbReference>
<dbReference type="AlphaFoldDB" id="A0A7U9XWF4"/>
<protein>
    <submittedName>
        <fullName evidence="1">Uncharacterized protein</fullName>
    </submittedName>
</protein>
<gene>
    <name evidence="1" type="ORF">MPAN_001010</name>
</gene>
<dbReference type="KEGG" id="manr:MPAN_001010"/>
<sequence>MKRRKCSKCGEDISHRPKNHYLCYECWLVEESNIQVSNVSLEIESHANHGTYNQTYEERYKGDSDYDIGPYWDYDEYPPENL</sequence>
<name>A0A7U9XWF4_9MOLU</name>